<dbReference type="EMBL" id="JAPZBU010000009">
    <property type="protein sequence ID" value="KAJ5387131.1"/>
    <property type="molecule type" value="Genomic_DNA"/>
</dbReference>
<proteinExistence type="inferred from homology"/>
<dbReference type="GO" id="GO:0005737">
    <property type="term" value="C:cytoplasm"/>
    <property type="evidence" value="ECO:0007669"/>
    <property type="project" value="TreeGrafter"/>
</dbReference>
<dbReference type="InterPro" id="IPR000873">
    <property type="entry name" value="AMP-dep_synth/lig_dom"/>
</dbReference>
<dbReference type="InterPro" id="IPR036736">
    <property type="entry name" value="ACP-like_sf"/>
</dbReference>
<comment type="caution">
    <text evidence="6">The sequence shown here is derived from an EMBL/GenBank/DDBJ whole genome shotgun (WGS) entry which is preliminary data.</text>
</comment>
<keyword evidence="1" id="KW-0596">Phosphopantetheine</keyword>
<dbReference type="OrthoDB" id="416786at2759"/>
<dbReference type="Gene3D" id="3.30.559.10">
    <property type="entry name" value="Chloramphenicol acetyltransferase-like domain"/>
    <property type="match status" value="2"/>
</dbReference>
<accession>A0A9W9VPX3</accession>
<keyword evidence="7" id="KW-1185">Reference proteome</keyword>
<evidence type="ECO:0000259" key="5">
    <source>
        <dbReference type="PROSITE" id="PS50075"/>
    </source>
</evidence>
<dbReference type="InterPro" id="IPR020845">
    <property type="entry name" value="AMP-binding_CS"/>
</dbReference>
<dbReference type="InterPro" id="IPR006162">
    <property type="entry name" value="Ppantetheine_attach_site"/>
</dbReference>
<protein>
    <submittedName>
        <fullName evidence="6">Nonribosomal peptide synthase GliP2</fullName>
    </submittedName>
</protein>
<keyword evidence="2" id="KW-0597">Phosphoprotein</keyword>
<evidence type="ECO:0000313" key="7">
    <source>
        <dbReference type="Proteomes" id="UP001147747"/>
    </source>
</evidence>
<dbReference type="RefSeq" id="XP_056484929.1">
    <property type="nucleotide sequence ID" value="XM_056634309.1"/>
</dbReference>
<dbReference type="Pfam" id="PF00668">
    <property type="entry name" value="Condensation"/>
    <property type="match status" value="2"/>
</dbReference>
<dbReference type="GeneID" id="81373289"/>
<dbReference type="Pfam" id="PF00550">
    <property type="entry name" value="PP-binding"/>
    <property type="match status" value="1"/>
</dbReference>
<sequence>MFKSTVQRFPNRIAVEDWSGTPPTKQQYTYSELENASDNLAMTLQANGIHRGCLVPILTTRSMPMVIAVLAVLKTGACYVPIDLSAWGADRIEVTLKTVGSAKVLCTELSSTIPAGYEVIHFLAAEAVWTPALDLSSLDSPMPDDLAYIIFTSGSTGRPKGVKVAHRSMVAYAYENGAGSPLKFVVTAESRCAGVFFSCLGNGSCLVLANPDTFPDAAKECTDLPLTPSILSTLDPSDNYERVKTIILGGEKAPDSLIEAWSAPGRTIFNAYGPTEATCVTLMAELAVGQPQTLGFALRGAFVILRDENGNEADAGEICIGGAGVALGYFQDEARTDQSFITYRGERLYCTGDYGRMSFAGVVFAGRKDSLVKNRGFLINLETEVEPLLLDMPAVEIGIAVSVETRLYAFVCPPSAAIGLRENLLQAGRSPFLVPDRIVGIDNLPLTSNGKIDRKALVALLDTPNLSTAKSDPNEDLGPEEAVLKAFSVALKLPESQITALSSFRQPSNADGAWDFARSLANYLRLGITFAHGSLPELKRSWISAFAAHSSLRTTFLLLGERGAQLIHQHVNPSWEEIPVQELPSEKEWRTLQYLSSEEALSTPSYPHVQPFVGFRVYYAPHGATLVTLTIHHSLIDGWSAVNLIDSFSQAAEGCIPSLPLPEFHQFIKSIDQSHLLVEEKAQTFWKGSLGNLDPIPRLTLPVPTIPTSLAKREEICVSLGTTSAELEIQSLRAKVTPAVLLYAAWSIVLSTYSASAEVIVGATLAGRSWPISHIESAVGPFVNTLPLRVQIDEKECSEQFLRKVFRTLCQISDYQGSTNSFIQTATGKKATDFYETIFALQYDFPPINSWKADTIAKPSSFWTTDSSGAKLNVLVEDSSEGLVARLVYHTDSFTASAVEGMGRHLQNALESFITQDLSRPVSRIRDQLLKPAEIDALVRNFPRFDEKYLGAANLKEAFESMVDRVPDLPALESPNGDVLTYRELDRRSNAVALEIMRLDTNSPFVAVQADGSVEWVVAIFATIKAGYAYCPIDVKYGRDRQKVMLDLAESDVIIYPTAGSIPLDSLRPDIRVLTVETILDALRENEVARFETTIPGERVAALIFTSGSTGVPKGQVFKSPHLNLLSSLGHEAGRNHSRPGQRNAQLLAYGFDGCLHEILAALLYGATLVLKDENSPMAHLRHVDAADITPSMLATLDPDLHSNLKVLSVVGEVLPQDLVDQWGIEDRILLNVYGPVETTIAVTWGYQNSGQPVTNGPPAPRTAIYIVDTANRPVPVGCTGEILISGIQVTPGYHKLPDRTLQSFVPDPFLPGQTVYRTGDVGRWTPDMNLQVIGRMDSQVKVRGLRVDLQEVEHMITKAFNGIQSIAVVFSRELATLTAFVTPQDIDMHMLQQKIRSSLPYHCQPTRVVALECFPLNVNGKIDRLALVAMPVESTTSTVLPETEMERLVARIWEEKLPQSQVGALDNFFDLGGHSLLQIGVAQRLTEELAYRVPLRMVIENIVLRDLAASLETKANHDISDDFYPFRQTREAPLSITSALEDEVYTVWEQNKKSTAWNVALAMRFTGLLDRDRLWNSFSQVINHYPVLLSEFTPVDGILRRSIRADFGGPIQLRATSSIDSAITDEINLGFDLNNGQPLRVRWIEESPVSIVVVLTMSHAVSDGTTRSLLLDAISAAYNGTEDYTSLPADQSYMDWASWSSQQKLDIEAVKFWQKTLAGYAQSRLVPLKNKPQTYDGRCRMLTIPQEERKAIARLEFDAAATKHHVVLAVVSLLLQSWGESDSFVIGAPYANRDIAGTDKVVGMMVDRMPIKVELPTDGNETWRSLVSRMKGASQQSIAHWIPFTQIMNAASENSTQEHSPPV</sequence>
<reference evidence="6" key="1">
    <citation type="submission" date="2022-12" db="EMBL/GenBank/DDBJ databases">
        <authorList>
            <person name="Petersen C."/>
        </authorList>
    </citation>
    <scope>NUCLEOTIDE SEQUENCE</scope>
    <source>
        <strain evidence="6">IBT 29677</strain>
    </source>
</reference>
<feature type="domain" description="Carrier" evidence="5">
    <location>
        <begin position="1441"/>
        <end position="1516"/>
    </location>
</feature>
<dbReference type="PROSITE" id="PS50075">
    <property type="entry name" value="CARRIER"/>
    <property type="match status" value="1"/>
</dbReference>
<evidence type="ECO:0000256" key="2">
    <source>
        <dbReference type="ARBA" id="ARBA00022553"/>
    </source>
</evidence>
<name>A0A9W9VPX3_9EURO</name>
<comment type="similarity">
    <text evidence="4">Belongs to the NRP synthetase family.</text>
</comment>
<dbReference type="SUPFAM" id="SSF52777">
    <property type="entry name" value="CoA-dependent acyltransferases"/>
    <property type="match status" value="4"/>
</dbReference>
<dbReference type="Gene3D" id="3.30.559.30">
    <property type="entry name" value="Nonribosomal peptide synthetase, condensation domain"/>
    <property type="match status" value="2"/>
</dbReference>
<dbReference type="GO" id="GO:0044550">
    <property type="term" value="P:secondary metabolite biosynthetic process"/>
    <property type="evidence" value="ECO:0007669"/>
    <property type="project" value="TreeGrafter"/>
</dbReference>
<evidence type="ECO:0000256" key="4">
    <source>
        <dbReference type="ARBA" id="ARBA00029454"/>
    </source>
</evidence>
<dbReference type="SUPFAM" id="SSF56801">
    <property type="entry name" value="Acetyl-CoA synthetase-like"/>
    <property type="match status" value="2"/>
</dbReference>
<dbReference type="PROSITE" id="PS00012">
    <property type="entry name" value="PHOSPHOPANTETHEINE"/>
    <property type="match status" value="1"/>
</dbReference>
<keyword evidence="3" id="KW-0436">Ligase</keyword>
<evidence type="ECO:0000313" key="6">
    <source>
        <dbReference type="EMBL" id="KAJ5387131.1"/>
    </source>
</evidence>
<dbReference type="Pfam" id="PF00501">
    <property type="entry name" value="AMP-binding"/>
    <property type="match status" value="2"/>
</dbReference>
<dbReference type="Gene3D" id="1.10.1200.10">
    <property type="entry name" value="ACP-like"/>
    <property type="match status" value="1"/>
</dbReference>
<dbReference type="InterPro" id="IPR042099">
    <property type="entry name" value="ANL_N_sf"/>
</dbReference>
<evidence type="ECO:0000256" key="3">
    <source>
        <dbReference type="ARBA" id="ARBA00022598"/>
    </source>
</evidence>
<dbReference type="InterPro" id="IPR009081">
    <property type="entry name" value="PP-bd_ACP"/>
</dbReference>
<dbReference type="Gene3D" id="3.30.300.30">
    <property type="match status" value="2"/>
</dbReference>
<dbReference type="InterPro" id="IPR045851">
    <property type="entry name" value="AMP-bd_C_sf"/>
</dbReference>
<organism evidence="6 7">
    <name type="scientific">Penicillium cosmopolitanum</name>
    <dbReference type="NCBI Taxonomy" id="1131564"/>
    <lineage>
        <taxon>Eukaryota</taxon>
        <taxon>Fungi</taxon>
        <taxon>Dikarya</taxon>
        <taxon>Ascomycota</taxon>
        <taxon>Pezizomycotina</taxon>
        <taxon>Eurotiomycetes</taxon>
        <taxon>Eurotiomycetidae</taxon>
        <taxon>Eurotiales</taxon>
        <taxon>Aspergillaceae</taxon>
        <taxon>Penicillium</taxon>
    </lineage>
</organism>
<dbReference type="GO" id="GO:0016874">
    <property type="term" value="F:ligase activity"/>
    <property type="evidence" value="ECO:0007669"/>
    <property type="project" value="UniProtKB-KW"/>
</dbReference>
<dbReference type="Proteomes" id="UP001147747">
    <property type="component" value="Unassembled WGS sequence"/>
</dbReference>
<reference evidence="6" key="2">
    <citation type="journal article" date="2023" name="IMA Fungus">
        <title>Comparative genomic study of the Penicillium genus elucidates a diverse pangenome and 15 lateral gene transfer events.</title>
        <authorList>
            <person name="Petersen C."/>
            <person name="Sorensen T."/>
            <person name="Nielsen M.R."/>
            <person name="Sondergaard T.E."/>
            <person name="Sorensen J.L."/>
            <person name="Fitzpatrick D.A."/>
            <person name="Frisvad J.C."/>
            <person name="Nielsen K.L."/>
        </authorList>
    </citation>
    <scope>NUCLEOTIDE SEQUENCE</scope>
    <source>
        <strain evidence="6">IBT 29677</strain>
    </source>
</reference>
<dbReference type="GO" id="GO:0031177">
    <property type="term" value="F:phosphopantetheine binding"/>
    <property type="evidence" value="ECO:0007669"/>
    <property type="project" value="TreeGrafter"/>
</dbReference>
<dbReference type="PANTHER" id="PTHR45527">
    <property type="entry name" value="NONRIBOSOMAL PEPTIDE SYNTHETASE"/>
    <property type="match status" value="1"/>
</dbReference>
<evidence type="ECO:0000256" key="1">
    <source>
        <dbReference type="ARBA" id="ARBA00022450"/>
    </source>
</evidence>
<dbReference type="Gene3D" id="3.40.50.12780">
    <property type="entry name" value="N-terminal domain of ligase-like"/>
    <property type="match status" value="2"/>
</dbReference>
<dbReference type="InterPro" id="IPR023213">
    <property type="entry name" value="CAT-like_dom_sf"/>
</dbReference>
<gene>
    <name evidence="6" type="ORF">N7509_009672</name>
</gene>
<dbReference type="PROSITE" id="PS00455">
    <property type="entry name" value="AMP_BINDING"/>
    <property type="match status" value="2"/>
</dbReference>
<dbReference type="InterPro" id="IPR001242">
    <property type="entry name" value="Condensation_dom"/>
</dbReference>
<dbReference type="PANTHER" id="PTHR45527:SF11">
    <property type="entry name" value="NONRIBOSOMAL PEPTIDE SYNTHETASE 5"/>
    <property type="match status" value="1"/>
</dbReference>
<dbReference type="GO" id="GO:0043041">
    <property type="term" value="P:amino acid activation for nonribosomal peptide biosynthetic process"/>
    <property type="evidence" value="ECO:0007669"/>
    <property type="project" value="TreeGrafter"/>
</dbReference>
<dbReference type="SUPFAM" id="SSF47336">
    <property type="entry name" value="ACP-like"/>
    <property type="match status" value="1"/>
</dbReference>